<name>A0A3A5KPN5_9HYPH</name>
<comment type="caution">
    <text evidence="3">The sequence shown here is derived from an EMBL/GenBank/DDBJ whole genome shotgun (WGS) entry which is preliminary data.</text>
</comment>
<accession>A0A3A5KPN5</accession>
<proteinExistence type="predicted"/>
<reference evidence="3 4" key="1">
    <citation type="submission" date="2018-09" db="EMBL/GenBank/DDBJ databases">
        <title>Mesorhizobium carmichaelinearum sp. nov. isolated from Carmichaelinea spp. root nodules in New Zealand.</title>
        <authorList>
            <person name="De Meyer S.E."/>
        </authorList>
    </citation>
    <scope>NUCLEOTIDE SEQUENCE [LARGE SCALE GENOMIC DNA]</scope>
    <source>
        <strain evidence="3 4">ICMP19557</strain>
    </source>
</reference>
<feature type="region of interest" description="Disordered" evidence="1">
    <location>
        <begin position="668"/>
        <end position="703"/>
    </location>
</feature>
<organism evidence="3 4">
    <name type="scientific">Mesorhizobium waimense</name>
    <dbReference type="NCBI Taxonomy" id="1300307"/>
    <lineage>
        <taxon>Bacteria</taxon>
        <taxon>Pseudomonadati</taxon>
        <taxon>Pseudomonadota</taxon>
        <taxon>Alphaproteobacteria</taxon>
        <taxon>Hyphomicrobiales</taxon>
        <taxon>Phyllobacteriaceae</taxon>
        <taxon>Mesorhizobium</taxon>
    </lineage>
</organism>
<dbReference type="InterPro" id="IPR003115">
    <property type="entry name" value="ParB_N"/>
</dbReference>
<dbReference type="Proteomes" id="UP000272706">
    <property type="component" value="Unassembled WGS sequence"/>
</dbReference>
<dbReference type="SUPFAM" id="SSF109709">
    <property type="entry name" value="KorB DNA-binding domain-like"/>
    <property type="match status" value="1"/>
</dbReference>
<dbReference type="RefSeq" id="WP_120016421.1">
    <property type="nucleotide sequence ID" value="NZ_QZWZ01000018.1"/>
</dbReference>
<dbReference type="Pfam" id="PF17762">
    <property type="entry name" value="HTH_ParB"/>
    <property type="match status" value="1"/>
</dbReference>
<dbReference type="GO" id="GO:0007059">
    <property type="term" value="P:chromosome segregation"/>
    <property type="evidence" value="ECO:0007669"/>
    <property type="project" value="TreeGrafter"/>
</dbReference>
<dbReference type="OrthoDB" id="9813122at2"/>
<evidence type="ECO:0000313" key="4">
    <source>
        <dbReference type="Proteomes" id="UP000272706"/>
    </source>
</evidence>
<evidence type="ECO:0000256" key="1">
    <source>
        <dbReference type="SAM" id="MobiDB-lite"/>
    </source>
</evidence>
<dbReference type="AlphaFoldDB" id="A0A3A5KPN5"/>
<evidence type="ECO:0000313" key="3">
    <source>
        <dbReference type="EMBL" id="RJT35011.1"/>
    </source>
</evidence>
<feature type="compositionally biased region" description="Acidic residues" evidence="1">
    <location>
        <begin position="415"/>
        <end position="435"/>
    </location>
</feature>
<feature type="region of interest" description="Disordered" evidence="1">
    <location>
        <begin position="398"/>
        <end position="440"/>
    </location>
</feature>
<dbReference type="GO" id="GO:0005694">
    <property type="term" value="C:chromosome"/>
    <property type="evidence" value="ECO:0007669"/>
    <property type="project" value="TreeGrafter"/>
</dbReference>
<dbReference type="CDD" id="cd16406">
    <property type="entry name" value="ParB_N_like"/>
    <property type="match status" value="1"/>
</dbReference>
<dbReference type="InterPro" id="IPR041468">
    <property type="entry name" value="HTH_ParB/Spo0J"/>
</dbReference>
<feature type="compositionally biased region" description="Low complexity" evidence="1">
    <location>
        <begin position="683"/>
        <end position="695"/>
    </location>
</feature>
<dbReference type="SMART" id="SM00470">
    <property type="entry name" value="ParB"/>
    <property type="match status" value="1"/>
</dbReference>
<evidence type="ECO:0000259" key="2">
    <source>
        <dbReference type="SMART" id="SM00470"/>
    </source>
</evidence>
<dbReference type="PANTHER" id="PTHR33375">
    <property type="entry name" value="CHROMOSOME-PARTITIONING PROTEIN PARB-RELATED"/>
    <property type="match status" value="1"/>
</dbReference>
<feature type="domain" description="ParB-like N-terminal" evidence="2">
    <location>
        <begin position="20"/>
        <end position="122"/>
    </location>
</feature>
<dbReference type="Gene3D" id="1.10.10.2830">
    <property type="match status" value="1"/>
</dbReference>
<protein>
    <submittedName>
        <fullName evidence="3">ParB/RepB/Spo0J family partition protein</fullName>
    </submittedName>
</protein>
<sequence length="703" mass="76675">MTISIKSAESTMAGECGTEVFIPLNKLKKSPRNARKTPHSEAIIEAYAASIAAKSILQNLVVEPELDGEGAETGFYLVTIGEGRRLAQLLRVKRKEIKKTEPIRCVIDIKNDPHEISLDENVTRENMSPADQFEAFRRLSEERGWGAEEIAARFGITAHVVRQRLRLGAVCPKLIQVYRDGDLTLDQLMAFAITDDHTRQEQVFDSLTYNREPYIIRRELTRTHVAAGDRRAVFIGAEAYIEAGGMIIRDLFTDDRGGFYDDASLLDRMVIEKLQGIAETVGQAEGWKWADVHIDYPHTHGLRRAYPQPVALSEQDEAAYQAAFDTFNQLTEEWKSAEELPDDVDQRFGELEAEIERIDAMRHAFAPDVIAHGGVFVMLSHDGTARIERGFIRAEDEVPEPEADDEGHTINSDGEIIETDVGSDPDGGSDEDAEDDGKPLSDLLVRDLTAHRTLGLRLALGEQPEIALVAVTHTLAAQAFYQGMEAHCLEIRPTSTYLGGHADGIEDTAAAKALADRHAGWAADMPANATDLWGFIAALDPASIMALFAHCASLTVNAVEQPWERKPRAHETADKLATALGLDMTAHWTPTVRTYLGRITKAHILAAVGEAASSEAAERLVGLKKQPMAEAAEQLLAGTGWLPALLRTMQPATIADPPLVEAGETIADEPSAADRVSLDDARAASSEGDGASEAGQGFDVAAE</sequence>
<gene>
    <name evidence="3" type="ORF">D3227_22120</name>
</gene>
<dbReference type="PANTHER" id="PTHR33375:SF7">
    <property type="entry name" value="CHROMOSOME 2-PARTITIONING PROTEIN PARB-RELATED"/>
    <property type="match status" value="1"/>
</dbReference>
<keyword evidence="4" id="KW-1185">Reference proteome</keyword>
<dbReference type="EMBL" id="QZWZ01000018">
    <property type="protein sequence ID" value="RJT35011.1"/>
    <property type="molecule type" value="Genomic_DNA"/>
</dbReference>
<dbReference type="InterPro" id="IPR050336">
    <property type="entry name" value="Chromosome_partition/occlusion"/>
</dbReference>